<protein>
    <submittedName>
        <fullName evidence="1">Uncharacterized protein</fullName>
    </submittedName>
</protein>
<accession>A0A1B0AC86</accession>
<dbReference type="Proteomes" id="UP000092445">
    <property type="component" value="Unassembled WGS sequence"/>
</dbReference>
<sequence length="159" mass="17635">MQETKLSSKVDIVVVELHNAEIFANNLQQFSIATLSTYVCFRAEAYKTDSSPHLMLLCINVPLERVVGISICNVPLIRLSAAHTDDISFVGTVVNQKDVGRLLVCRFAHNSKAYGSSCWYCPQTIESFAAFAVSNLSLRVKRTETTTIATTSEMKNIEK</sequence>
<dbReference type="EnsemblMetazoa" id="GPAI040905-RA">
    <property type="protein sequence ID" value="GPAI040905-PA"/>
    <property type="gene ID" value="GPAI040905"/>
</dbReference>
<name>A0A1B0AC86_GLOPL</name>
<proteinExistence type="predicted"/>
<reference evidence="2" key="1">
    <citation type="submission" date="2014-03" db="EMBL/GenBank/DDBJ databases">
        <authorList>
            <person name="Aksoy S."/>
            <person name="Warren W."/>
            <person name="Wilson R.K."/>
        </authorList>
    </citation>
    <scope>NUCLEOTIDE SEQUENCE [LARGE SCALE GENOMIC DNA]</scope>
    <source>
        <strain evidence="2">IAEA</strain>
    </source>
</reference>
<evidence type="ECO:0000313" key="2">
    <source>
        <dbReference type="Proteomes" id="UP000092445"/>
    </source>
</evidence>
<keyword evidence="2" id="KW-1185">Reference proteome</keyword>
<dbReference type="VEuPathDB" id="VectorBase:GPAI040905"/>
<organism evidence="1 2">
    <name type="scientific">Glossina pallidipes</name>
    <name type="common">Tsetse fly</name>
    <dbReference type="NCBI Taxonomy" id="7398"/>
    <lineage>
        <taxon>Eukaryota</taxon>
        <taxon>Metazoa</taxon>
        <taxon>Ecdysozoa</taxon>
        <taxon>Arthropoda</taxon>
        <taxon>Hexapoda</taxon>
        <taxon>Insecta</taxon>
        <taxon>Pterygota</taxon>
        <taxon>Neoptera</taxon>
        <taxon>Endopterygota</taxon>
        <taxon>Diptera</taxon>
        <taxon>Brachycera</taxon>
        <taxon>Muscomorpha</taxon>
        <taxon>Hippoboscoidea</taxon>
        <taxon>Glossinidae</taxon>
        <taxon>Glossina</taxon>
    </lineage>
</organism>
<reference evidence="1" key="2">
    <citation type="submission" date="2020-05" db="UniProtKB">
        <authorList>
            <consortium name="EnsemblMetazoa"/>
        </authorList>
    </citation>
    <scope>IDENTIFICATION</scope>
    <source>
        <strain evidence="1">IAEA</strain>
    </source>
</reference>
<evidence type="ECO:0000313" key="1">
    <source>
        <dbReference type="EnsemblMetazoa" id="GPAI040905-PA"/>
    </source>
</evidence>
<dbReference type="AlphaFoldDB" id="A0A1B0AC86"/>